<dbReference type="SUPFAM" id="SSF51735">
    <property type="entry name" value="NAD(P)-binding Rossmann-fold domains"/>
    <property type="match status" value="1"/>
</dbReference>
<keyword evidence="3" id="KW-0560">Oxidoreductase</keyword>
<dbReference type="RefSeq" id="XP_001031671.1">
    <property type="nucleotide sequence ID" value="XM_001031671.1"/>
</dbReference>
<dbReference type="SUPFAM" id="SSF50129">
    <property type="entry name" value="GroES-like"/>
    <property type="match status" value="1"/>
</dbReference>
<comment type="similarity">
    <text evidence="1">Belongs to the zinc-containing alcohol dehydrogenase family. Quinone oxidoreductase subfamily.</text>
</comment>
<dbReference type="InterPro" id="IPR036291">
    <property type="entry name" value="NAD(P)-bd_dom_sf"/>
</dbReference>
<accession>I7LZI7</accession>
<dbReference type="InterPro" id="IPR014182">
    <property type="entry name" value="ADH_Zn_typ-1"/>
</dbReference>
<dbReference type="Pfam" id="PF08240">
    <property type="entry name" value="ADH_N"/>
    <property type="match status" value="1"/>
</dbReference>
<dbReference type="Gene3D" id="3.40.50.720">
    <property type="entry name" value="NAD(P)-binding Rossmann-like Domain"/>
    <property type="match status" value="1"/>
</dbReference>
<evidence type="ECO:0000313" key="6">
    <source>
        <dbReference type="Proteomes" id="UP000009168"/>
    </source>
</evidence>
<dbReference type="CDD" id="cd08252">
    <property type="entry name" value="AL_MDR"/>
    <property type="match status" value="1"/>
</dbReference>
<evidence type="ECO:0000256" key="3">
    <source>
        <dbReference type="ARBA" id="ARBA00023002"/>
    </source>
</evidence>
<dbReference type="PANTHER" id="PTHR48106:SF7">
    <property type="entry name" value="DEHYDROGENASE, ZINC-CONTAINING, PUTATIVE (AFU_ORTHOLOGUE AFUA_5G10220)-RELATED"/>
    <property type="match status" value="1"/>
</dbReference>
<sequence length="302" mass="33509">MAQVTPSQVKAVGLVSPQCELQLIQQAPLKSLGAKDLLVKIEAVSINPADHMILKRARSNAFTEENPTIVGFDASGVVVKVGTDCQLFKVGDQVFYAGSNLRSGSHQNYQIVDERIVGKKPKNFSHTEAAAIPLVALTAYEGLVEEMKIEDTKKAQRNDKTILIVGCAGGVGSITIQIAKKVLGLKVIATASREESKQFCLKMGADFVINHSYPLVEELKKINIDGLDYIYNCVDMGQNYFNQFTSLIKPFGHILGIVGFDEQLDLKPLFFKRAKITAEFMFTRFYVQYRTRKTELNSKSHK</sequence>
<evidence type="ECO:0000256" key="2">
    <source>
        <dbReference type="ARBA" id="ARBA00022857"/>
    </source>
</evidence>
<dbReference type="GO" id="GO:0008270">
    <property type="term" value="F:zinc ion binding"/>
    <property type="evidence" value="ECO:0007669"/>
    <property type="project" value="InterPro"/>
</dbReference>
<dbReference type="InParanoid" id="I7LZI7"/>
<feature type="domain" description="Enoyl reductase (ER)" evidence="4">
    <location>
        <begin position="13"/>
        <end position="301"/>
    </location>
</feature>
<dbReference type="GO" id="GO:0035925">
    <property type="term" value="F:mRNA 3'-UTR AU-rich region binding"/>
    <property type="evidence" value="ECO:0007669"/>
    <property type="project" value="TreeGrafter"/>
</dbReference>
<proteinExistence type="inferred from homology"/>
<evidence type="ECO:0000259" key="4">
    <source>
        <dbReference type="SMART" id="SM00829"/>
    </source>
</evidence>
<dbReference type="AlphaFoldDB" id="I7LZI7"/>
<dbReference type="GO" id="GO:0003960">
    <property type="term" value="F:quinone reductase (NADPH) activity"/>
    <property type="evidence" value="ECO:0007669"/>
    <property type="project" value="TreeGrafter"/>
</dbReference>
<dbReference type="KEGG" id="tet:TTHERM_00760550"/>
<dbReference type="STRING" id="312017.I7LZI7"/>
<name>I7LZI7_TETTS</name>
<keyword evidence="6" id="KW-1185">Reference proteome</keyword>
<dbReference type="SMART" id="SM00829">
    <property type="entry name" value="PKS_ER"/>
    <property type="match status" value="1"/>
</dbReference>
<dbReference type="PANTHER" id="PTHR48106">
    <property type="entry name" value="QUINONE OXIDOREDUCTASE PIG3-RELATED"/>
    <property type="match status" value="1"/>
</dbReference>
<dbReference type="InterPro" id="IPR020843">
    <property type="entry name" value="ER"/>
</dbReference>
<gene>
    <name evidence="5" type="ORF">TTHERM_00760550</name>
</gene>
<dbReference type="HOGENOM" id="CLU_026673_3_0_1"/>
<dbReference type="OrthoDB" id="201656at2759"/>
<organism evidence="5 6">
    <name type="scientific">Tetrahymena thermophila (strain SB210)</name>
    <dbReference type="NCBI Taxonomy" id="312017"/>
    <lineage>
        <taxon>Eukaryota</taxon>
        <taxon>Sar</taxon>
        <taxon>Alveolata</taxon>
        <taxon>Ciliophora</taxon>
        <taxon>Intramacronucleata</taxon>
        <taxon>Oligohymenophorea</taxon>
        <taxon>Hymenostomatida</taxon>
        <taxon>Tetrahymenina</taxon>
        <taxon>Tetrahymenidae</taxon>
        <taxon>Tetrahymena</taxon>
    </lineage>
</organism>
<reference evidence="6" key="1">
    <citation type="journal article" date="2006" name="PLoS Biol.">
        <title>Macronuclear genome sequence of the ciliate Tetrahymena thermophila, a model eukaryote.</title>
        <authorList>
            <person name="Eisen J.A."/>
            <person name="Coyne R.S."/>
            <person name="Wu M."/>
            <person name="Wu D."/>
            <person name="Thiagarajan M."/>
            <person name="Wortman J.R."/>
            <person name="Badger J.H."/>
            <person name="Ren Q."/>
            <person name="Amedeo P."/>
            <person name="Jones K.M."/>
            <person name="Tallon L.J."/>
            <person name="Delcher A.L."/>
            <person name="Salzberg S.L."/>
            <person name="Silva J.C."/>
            <person name="Haas B.J."/>
            <person name="Majoros W.H."/>
            <person name="Farzad M."/>
            <person name="Carlton J.M."/>
            <person name="Smith R.K. Jr."/>
            <person name="Garg J."/>
            <person name="Pearlman R.E."/>
            <person name="Karrer K.M."/>
            <person name="Sun L."/>
            <person name="Manning G."/>
            <person name="Elde N.C."/>
            <person name="Turkewitz A.P."/>
            <person name="Asai D.J."/>
            <person name="Wilkes D.E."/>
            <person name="Wang Y."/>
            <person name="Cai H."/>
            <person name="Collins K."/>
            <person name="Stewart B.A."/>
            <person name="Lee S.R."/>
            <person name="Wilamowska K."/>
            <person name="Weinberg Z."/>
            <person name="Ruzzo W.L."/>
            <person name="Wloga D."/>
            <person name="Gaertig J."/>
            <person name="Frankel J."/>
            <person name="Tsao C.-C."/>
            <person name="Gorovsky M.A."/>
            <person name="Keeling P.J."/>
            <person name="Waller R.F."/>
            <person name="Patron N.J."/>
            <person name="Cherry J.M."/>
            <person name="Stover N.A."/>
            <person name="Krieger C.J."/>
            <person name="del Toro C."/>
            <person name="Ryder H.F."/>
            <person name="Williamson S.C."/>
            <person name="Barbeau R.A."/>
            <person name="Hamilton E.P."/>
            <person name="Orias E."/>
        </authorList>
    </citation>
    <scope>NUCLEOTIDE SEQUENCE [LARGE SCALE GENOMIC DNA]</scope>
    <source>
        <strain evidence="6">SB210</strain>
    </source>
</reference>
<dbReference type="EMBL" id="GG662440">
    <property type="protein sequence ID" value="EAR84008.1"/>
    <property type="molecule type" value="Genomic_DNA"/>
</dbReference>
<dbReference type="GeneID" id="7839870"/>
<dbReference type="Proteomes" id="UP000009168">
    <property type="component" value="Unassembled WGS sequence"/>
</dbReference>
<dbReference type="InterPro" id="IPR013149">
    <property type="entry name" value="ADH-like_C"/>
</dbReference>
<dbReference type="GO" id="GO:0005829">
    <property type="term" value="C:cytosol"/>
    <property type="evidence" value="ECO:0007669"/>
    <property type="project" value="TreeGrafter"/>
</dbReference>
<evidence type="ECO:0000313" key="5">
    <source>
        <dbReference type="EMBL" id="EAR84008.1"/>
    </source>
</evidence>
<dbReference type="eggNOG" id="KOG1198">
    <property type="taxonomic scope" value="Eukaryota"/>
</dbReference>
<dbReference type="OMA" id="NFSHTEA"/>
<dbReference type="InterPro" id="IPR013154">
    <property type="entry name" value="ADH-like_N"/>
</dbReference>
<evidence type="ECO:0000256" key="1">
    <source>
        <dbReference type="ARBA" id="ARBA00010371"/>
    </source>
</evidence>
<dbReference type="GO" id="GO:0070402">
    <property type="term" value="F:NADPH binding"/>
    <property type="evidence" value="ECO:0007669"/>
    <property type="project" value="TreeGrafter"/>
</dbReference>
<dbReference type="InterPro" id="IPR011032">
    <property type="entry name" value="GroES-like_sf"/>
</dbReference>
<protein>
    <submittedName>
        <fullName evidence="5">Zinc-binding alcohol dehydrogenase family protein</fullName>
    </submittedName>
</protein>
<dbReference type="Gene3D" id="3.90.180.10">
    <property type="entry name" value="Medium-chain alcohol dehydrogenases, catalytic domain"/>
    <property type="match status" value="1"/>
</dbReference>
<keyword evidence="2" id="KW-0521">NADP</keyword>
<dbReference type="Pfam" id="PF00107">
    <property type="entry name" value="ADH_zinc_N"/>
    <property type="match status" value="1"/>
</dbReference>